<dbReference type="EMBL" id="BPQV01000041">
    <property type="protein sequence ID" value="GJE29837.1"/>
    <property type="molecule type" value="Genomic_DNA"/>
</dbReference>
<comment type="caution">
    <text evidence="1">The sequence shown here is derived from an EMBL/GenBank/DDBJ whole genome shotgun (WGS) entry which is preliminary data.</text>
</comment>
<evidence type="ECO:0000313" key="1">
    <source>
        <dbReference type="EMBL" id="GJE29837.1"/>
    </source>
</evidence>
<keyword evidence="2" id="KW-1185">Reference proteome</keyword>
<accession>A0ABQ4THN0</accession>
<proteinExistence type="predicted"/>
<reference evidence="1" key="2">
    <citation type="submission" date="2021-08" db="EMBL/GenBank/DDBJ databases">
        <authorList>
            <person name="Tani A."/>
            <person name="Ola A."/>
            <person name="Ogura Y."/>
            <person name="Katsura K."/>
            <person name="Hayashi T."/>
        </authorList>
    </citation>
    <scope>NUCLEOTIDE SEQUENCE</scope>
    <source>
        <strain evidence="1">NBRC 15689</strain>
    </source>
</reference>
<dbReference type="Proteomes" id="UP001055156">
    <property type="component" value="Unassembled WGS sequence"/>
</dbReference>
<sequence>MVHPVRGESEARGLRLGDLALVVGELEVNPSGVQVKALP</sequence>
<protein>
    <submittedName>
        <fullName evidence="1">Uncharacterized protein</fullName>
    </submittedName>
</protein>
<gene>
    <name evidence="1" type="ORF">LKMONMHP_4729</name>
</gene>
<name>A0ABQ4THN0_METOR</name>
<evidence type="ECO:0000313" key="2">
    <source>
        <dbReference type="Proteomes" id="UP001055156"/>
    </source>
</evidence>
<organism evidence="1 2">
    <name type="scientific">Methylobacterium organophilum</name>
    <dbReference type="NCBI Taxonomy" id="410"/>
    <lineage>
        <taxon>Bacteria</taxon>
        <taxon>Pseudomonadati</taxon>
        <taxon>Pseudomonadota</taxon>
        <taxon>Alphaproteobacteria</taxon>
        <taxon>Hyphomicrobiales</taxon>
        <taxon>Methylobacteriaceae</taxon>
        <taxon>Methylobacterium</taxon>
    </lineage>
</organism>
<reference evidence="1" key="1">
    <citation type="journal article" date="2021" name="Front. Microbiol.">
        <title>Comprehensive Comparative Genomics and Phenotyping of Methylobacterium Species.</title>
        <authorList>
            <person name="Alessa O."/>
            <person name="Ogura Y."/>
            <person name="Fujitani Y."/>
            <person name="Takami H."/>
            <person name="Hayashi T."/>
            <person name="Sahin N."/>
            <person name="Tani A."/>
        </authorList>
    </citation>
    <scope>NUCLEOTIDE SEQUENCE</scope>
    <source>
        <strain evidence="1">NBRC 15689</strain>
    </source>
</reference>